<evidence type="ECO:0000313" key="5">
    <source>
        <dbReference type="EnsemblMetazoa" id="Aqu2.1.25896_001"/>
    </source>
</evidence>
<dbReference type="AlphaFoldDB" id="A0A1X7UEI1"/>
<evidence type="ECO:0000256" key="3">
    <source>
        <dbReference type="SAM" id="Coils"/>
    </source>
</evidence>
<dbReference type="InParanoid" id="A0A1X7UEI1"/>
<keyword evidence="3" id="KW-0175">Coiled coil</keyword>
<evidence type="ECO:0000256" key="1">
    <source>
        <dbReference type="ARBA" id="ARBA00022441"/>
    </source>
</evidence>
<evidence type="ECO:0000256" key="4">
    <source>
        <dbReference type="SAM" id="MobiDB-lite"/>
    </source>
</evidence>
<feature type="coiled-coil region" evidence="3">
    <location>
        <begin position="402"/>
        <end position="436"/>
    </location>
</feature>
<evidence type="ECO:0000256" key="2">
    <source>
        <dbReference type="ARBA" id="ARBA00022737"/>
    </source>
</evidence>
<dbReference type="PANTHER" id="PTHR46228:SF2">
    <property type="entry name" value="KELCH REPEAT PROTEIN (AFU_ORTHOLOGUE AFUA_4G14350)"/>
    <property type="match status" value="1"/>
</dbReference>
<dbReference type="InterPro" id="IPR015915">
    <property type="entry name" value="Kelch-typ_b-propeller"/>
</dbReference>
<keyword evidence="1" id="KW-0880">Kelch repeat</keyword>
<protein>
    <submittedName>
        <fullName evidence="5">Uncharacterized protein</fullName>
    </submittedName>
</protein>
<feature type="compositionally biased region" description="Low complexity" evidence="4">
    <location>
        <begin position="382"/>
        <end position="399"/>
    </location>
</feature>
<name>A0A1X7UEI1_AMPQE</name>
<reference evidence="5" key="1">
    <citation type="submission" date="2017-05" db="UniProtKB">
        <authorList>
            <consortium name="EnsemblMetazoa"/>
        </authorList>
    </citation>
    <scope>IDENTIFICATION</scope>
</reference>
<dbReference type="SUPFAM" id="SSF117281">
    <property type="entry name" value="Kelch motif"/>
    <property type="match status" value="1"/>
</dbReference>
<sequence length="524" mass="58411">MEETRVNAAGPTPRYYHNTHIVNDKLYLWGGDQPGLPQLHNSPEKLKLSSVVDVIQLPTGEWETVATTGNPPLGIRGYASTVMNQQILFFGGSCNHDDCRHNSLFSLSLVDFKWTKLSPTSMLQGPMLKAYCGMAGLRINGEDYLLVVGGVGPMANNRPYQTEAEYSDKGLQGFVRTNEHHYYKLSTGKWVSPSAISPGQPRYLFTMSSLNDNTVILFGGNTPNGISNTVYVGTCTESSITWQKLVPESIEVPLGHYGHASVLINEEELMIVGGVGTSDCWIFNLYTRWWKQILLPKTVTGRYDHSLSIWKQGGGKGVSVIVFGGLNKDYLPLSYPEIIELERFSGNHSQVKRVGALSLSEQPLMMIGSEYGQPIPQSYSRSPSHTPYPSPQSSSSSVPQLLHQLEVEKERHRKESSELAEANDQLREELAIISQQKKLLGIKLEHMADENQHNKRELNEKDEIDKQYCLVSCAEPLVCLEGLIAVFLAPPNKSDLTTWTVVLYYVEAIRAEGIDIADLRSCRY</sequence>
<feature type="region of interest" description="Disordered" evidence="4">
    <location>
        <begin position="375"/>
        <end position="399"/>
    </location>
</feature>
<dbReference type="Pfam" id="PF24681">
    <property type="entry name" value="Kelch_KLHDC2_KLHL20_DRC7"/>
    <property type="match status" value="2"/>
</dbReference>
<accession>A0A1X7UEI1</accession>
<organism evidence="5">
    <name type="scientific">Amphimedon queenslandica</name>
    <name type="common">Sponge</name>
    <dbReference type="NCBI Taxonomy" id="400682"/>
    <lineage>
        <taxon>Eukaryota</taxon>
        <taxon>Metazoa</taxon>
        <taxon>Porifera</taxon>
        <taxon>Demospongiae</taxon>
        <taxon>Heteroscleromorpha</taxon>
        <taxon>Haplosclerida</taxon>
        <taxon>Niphatidae</taxon>
        <taxon>Amphimedon</taxon>
    </lineage>
</organism>
<dbReference type="Gene3D" id="2.120.10.80">
    <property type="entry name" value="Kelch-type beta propeller"/>
    <property type="match status" value="2"/>
</dbReference>
<proteinExistence type="predicted"/>
<dbReference type="OrthoDB" id="10251809at2759"/>
<dbReference type="PANTHER" id="PTHR46228">
    <property type="entry name" value="KELCH DOMAIN-CONTAINING PROTEIN"/>
    <property type="match status" value="1"/>
</dbReference>
<dbReference type="SUPFAM" id="SSF50965">
    <property type="entry name" value="Galactose oxidase, central domain"/>
    <property type="match status" value="1"/>
</dbReference>
<dbReference type="InterPro" id="IPR011043">
    <property type="entry name" value="Gal_Oxase/kelch_b-propeller"/>
</dbReference>
<keyword evidence="2" id="KW-0677">Repeat</keyword>
<dbReference type="EnsemblMetazoa" id="Aqu2.1.25896_001">
    <property type="protein sequence ID" value="Aqu2.1.25896_001"/>
    <property type="gene ID" value="Aqu2.1.25896"/>
</dbReference>